<keyword evidence="1" id="KW-0472">Membrane</keyword>
<dbReference type="RefSeq" id="WP_114069766.1">
    <property type="nucleotide sequence ID" value="NZ_CP030850.1"/>
</dbReference>
<dbReference type="AlphaFoldDB" id="A0A344TQT2"/>
<dbReference type="Proteomes" id="UP000251993">
    <property type="component" value="Chromosome"/>
</dbReference>
<keyword evidence="3" id="KW-1185">Reference proteome</keyword>
<keyword evidence="1" id="KW-1133">Transmembrane helix</keyword>
<feature type="transmembrane region" description="Helical" evidence="1">
    <location>
        <begin position="12"/>
        <end position="29"/>
    </location>
</feature>
<dbReference type="OrthoDB" id="964156at2"/>
<sequence length="63" mass="7229">MDIEKRRRWAKIATIGMGLAALITLIAGFAQSWNLPRIIMAVCFTASSVLYYFQYQSLLKEEE</sequence>
<dbReference type="EMBL" id="CP030850">
    <property type="protein sequence ID" value="AXE21003.1"/>
    <property type="molecule type" value="Genomic_DNA"/>
</dbReference>
<name>A0A344TQT2_9BACT</name>
<accession>A0A344TQT2</accession>
<evidence type="ECO:0000256" key="1">
    <source>
        <dbReference type="SAM" id="Phobius"/>
    </source>
</evidence>
<protein>
    <submittedName>
        <fullName evidence="2">Uncharacterized protein</fullName>
    </submittedName>
</protein>
<organism evidence="2 3">
    <name type="scientific">Runella rosea</name>
    <dbReference type="NCBI Taxonomy" id="2259595"/>
    <lineage>
        <taxon>Bacteria</taxon>
        <taxon>Pseudomonadati</taxon>
        <taxon>Bacteroidota</taxon>
        <taxon>Cytophagia</taxon>
        <taxon>Cytophagales</taxon>
        <taxon>Spirosomataceae</taxon>
        <taxon>Runella</taxon>
    </lineage>
</organism>
<feature type="transmembrane region" description="Helical" evidence="1">
    <location>
        <begin position="35"/>
        <end position="53"/>
    </location>
</feature>
<reference evidence="2 3" key="1">
    <citation type="submission" date="2018-07" db="EMBL/GenBank/DDBJ databases">
        <title>Genome sequencing of Runella.</title>
        <authorList>
            <person name="Baek M.-G."/>
            <person name="Yi H."/>
        </authorList>
    </citation>
    <scope>NUCLEOTIDE SEQUENCE [LARGE SCALE GENOMIC DNA]</scope>
    <source>
        <strain evidence="2 3">HYN0085</strain>
    </source>
</reference>
<proteinExistence type="predicted"/>
<evidence type="ECO:0000313" key="2">
    <source>
        <dbReference type="EMBL" id="AXE21003.1"/>
    </source>
</evidence>
<gene>
    <name evidence="2" type="ORF">DR864_26320</name>
</gene>
<keyword evidence="1" id="KW-0812">Transmembrane</keyword>
<evidence type="ECO:0000313" key="3">
    <source>
        <dbReference type="Proteomes" id="UP000251993"/>
    </source>
</evidence>
<dbReference type="KEGG" id="run:DR864_26320"/>